<sequence length="72" mass="8217">MTVLDAKISPPHISYNQTRSIFEGLLVKGCIKIDCYPCSSINMLKAFASLKVTDFYWTRLAKARNRKVNIVH</sequence>
<evidence type="ECO:0000313" key="1">
    <source>
        <dbReference type="EMBL" id="TYG97741.1"/>
    </source>
</evidence>
<organism evidence="1 2">
    <name type="scientific">Gossypium darwinii</name>
    <name type="common">Darwin's cotton</name>
    <name type="synonym">Gossypium barbadense var. darwinii</name>
    <dbReference type="NCBI Taxonomy" id="34276"/>
    <lineage>
        <taxon>Eukaryota</taxon>
        <taxon>Viridiplantae</taxon>
        <taxon>Streptophyta</taxon>
        <taxon>Embryophyta</taxon>
        <taxon>Tracheophyta</taxon>
        <taxon>Spermatophyta</taxon>
        <taxon>Magnoliopsida</taxon>
        <taxon>eudicotyledons</taxon>
        <taxon>Gunneridae</taxon>
        <taxon>Pentapetalae</taxon>
        <taxon>rosids</taxon>
        <taxon>malvids</taxon>
        <taxon>Malvales</taxon>
        <taxon>Malvaceae</taxon>
        <taxon>Malvoideae</taxon>
        <taxon>Gossypium</taxon>
    </lineage>
</organism>
<gene>
    <name evidence="1" type="ORF">ES288_A10G061900v1</name>
</gene>
<dbReference type="Proteomes" id="UP000323506">
    <property type="component" value="Chromosome A10"/>
</dbReference>
<keyword evidence="2" id="KW-1185">Reference proteome</keyword>
<proteinExistence type="predicted"/>
<dbReference type="AlphaFoldDB" id="A0A5D2EX47"/>
<name>A0A5D2EX47_GOSDA</name>
<protein>
    <submittedName>
        <fullName evidence="1">Uncharacterized protein</fullName>
    </submittedName>
</protein>
<accession>A0A5D2EX47</accession>
<evidence type="ECO:0000313" key="2">
    <source>
        <dbReference type="Proteomes" id="UP000323506"/>
    </source>
</evidence>
<dbReference type="EMBL" id="CM017697">
    <property type="protein sequence ID" value="TYG97742.1"/>
    <property type="molecule type" value="Genomic_DNA"/>
</dbReference>
<dbReference type="EMBL" id="CM017697">
    <property type="protein sequence ID" value="TYG97741.1"/>
    <property type="molecule type" value="Genomic_DNA"/>
</dbReference>
<reference evidence="1 2" key="1">
    <citation type="submission" date="2019-06" db="EMBL/GenBank/DDBJ databases">
        <title>WGS assembly of Gossypium darwinii.</title>
        <authorList>
            <person name="Chen Z.J."/>
            <person name="Sreedasyam A."/>
            <person name="Ando A."/>
            <person name="Song Q."/>
            <person name="De L."/>
            <person name="Hulse-Kemp A."/>
            <person name="Ding M."/>
            <person name="Ye W."/>
            <person name="Kirkbride R."/>
            <person name="Jenkins J."/>
            <person name="Plott C."/>
            <person name="Lovell J."/>
            <person name="Lin Y.-M."/>
            <person name="Vaughn R."/>
            <person name="Liu B."/>
            <person name="Li W."/>
            <person name="Simpson S."/>
            <person name="Scheffler B."/>
            <person name="Saski C."/>
            <person name="Grover C."/>
            <person name="Hu G."/>
            <person name="Conover J."/>
            <person name="Carlson J."/>
            <person name="Shu S."/>
            <person name="Boston L."/>
            <person name="Williams M."/>
            <person name="Peterson D."/>
            <person name="Mcgee K."/>
            <person name="Jones D."/>
            <person name="Wendel J."/>
            <person name="Stelly D."/>
            <person name="Grimwood J."/>
            <person name="Schmutz J."/>
        </authorList>
    </citation>
    <scope>NUCLEOTIDE SEQUENCE [LARGE SCALE GENOMIC DNA]</scope>
    <source>
        <strain evidence="1">1808015.09</strain>
    </source>
</reference>